<keyword evidence="3" id="KW-1185">Reference proteome</keyword>
<protein>
    <recommendedName>
        <fullName evidence="4">Phage integrase family protein</fullName>
    </recommendedName>
</protein>
<dbReference type="Gene3D" id="1.10.443.10">
    <property type="entry name" value="Intergrase catalytic core"/>
    <property type="match status" value="1"/>
</dbReference>
<evidence type="ECO:0000313" key="2">
    <source>
        <dbReference type="EMBL" id="NPT62549.1"/>
    </source>
</evidence>
<dbReference type="InterPro" id="IPR013762">
    <property type="entry name" value="Integrase-like_cat_sf"/>
</dbReference>
<dbReference type="GO" id="GO:0015074">
    <property type="term" value="P:DNA integration"/>
    <property type="evidence" value="ECO:0007669"/>
    <property type="project" value="InterPro"/>
</dbReference>
<dbReference type="Proteomes" id="UP000655523">
    <property type="component" value="Unassembled WGS sequence"/>
</dbReference>
<proteinExistence type="predicted"/>
<comment type="caution">
    <text evidence="2">The sequence shown here is derived from an EMBL/GenBank/DDBJ whole genome shotgun (WGS) entry which is preliminary data.</text>
</comment>
<dbReference type="SUPFAM" id="SSF56349">
    <property type="entry name" value="DNA breaking-rejoining enzymes"/>
    <property type="match status" value="1"/>
</dbReference>
<keyword evidence="1" id="KW-0233">DNA recombination</keyword>
<dbReference type="GO" id="GO:0003677">
    <property type="term" value="F:DNA binding"/>
    <property type="evidence" value="ECO:0007669"/>
    <property type="project" value="InterPro"/>
</dbReference>
<dbReference type="AlphaFoldDB" id="A0A972SPM9"/>
<name>A0A972SPM9_9BURK</name>
<dbReference type="InterPro" id="IPR011010">
    <property type="entry name" value="DNA_brk_join_enz"/>
</dbReference>
<sequence length="72" mass="8156">MLEGGAEINVIRAWLGHASLETTHRYAEINMRMKEAAMRLCEPSDQLSSSATSHTGAVWRDDKSLLDWLRQL</sequence>
<evidence type="ECO:0000256" key="1">
    <source>
        <dbReference type="ARBA" id="ARBA00023172"/>
    </source>
</evidence>
<evidence type="ECO:0000313" key="3">
    <source>
        <dbReference type="Proteomes" id="UP000655523"/>
    </source>
</evidence>
<dbReference type="GO" id="GO:0006310">
    <property type="term" value="P:DNA recombination"/>
    <property type="evidence" value="ECO:0007669"/>
    <property type="project" value="UniProtKB-KW"/>
</dbReference>
<dbReference type="EMBL" id="WOEZ01000335">
    <property type="protein sequence ID" value="NPT62549.1"/>
    <property type="molecule type" value="Genomic_DNA"/>
</dbReference>
<organism evidence="2 3">
    <name type="scientific">Paraburkholderia elongata</name>
    <dbReference type="NCBI Taxonomy" id="2675747"/>
    <lineage>
        <taxon>Bacteria</taxon>
        <taxon>Pseudomonadati</taxon>
        <taxon>Pseudomonadota</taxon>
        <taxon>Betaproteobacteria</taxon>
        <taxon>Burkholderiales</taxon>
        <taxon>Burkholderiaceae</taxon>
        <taxon>Paraburkholderia</taxon>
    </lineage>
</organism>
<gene>
    <name evidence="2" type="ORF">GNZ13_50745</name>
</gene>
<evidence type="ECO:0008006" key="4">
    <source>
        <dbReference type="Google" id="ProtNLM"/>
    </source>
</evidence>
<reference evidence="2 3" key="1">
    <citation type="submission" date="2019-11" db="EMBL/GenBank/DDBJ databases">
        <title>Metabolism of dissolved organic matter in forest soils.</title>
        <authorList>
            <person name="Cyle K.T."/>
            <person name="Wilhelm R.C."/>
            <person name="Martinez C.E."/>
        </authorList>
    </citation>
    <scope>NUCLEOTIDE SEQUENCE [LARGE SCALE GENOMIC DNA]</scope>
    <source>
        <strain evidence="2 3">5N</strain>
    </source>
</reference>
<accession>A0A972SPM9</accession>